<feature type="compositionally biased region" description="Low complexity" evidence="1">
    <location>
        <begin position="177"/>
        <end position="186"/>
    </location>
</feature>
<feature type="transmembrane region" description="Helical" evidence="2">
    <location>
        <begin position="46"/>
        <end position="70"/>
    </location>
</feature>
<organism evidence="3 4">
    <name type="scientific">Mycobacterium fragae</name>
    <dbReference type="NCBI Taxonomy" id="1260918"/>
    <lineage>
        <taxon>Bacteria</taxon>
        <taxon>Bacillati</taxon>
        <taxon>Actinomycetota</taxon>
        <taxon>Actinomycetes</taxon>
        <taxon>Mycobacteriales</taxon>
        <taxon>Mycobacteriaceae</taxon>
        <taxon>Mycobacterium</taxon>
    </lineage>
</organism>
<accession>A0A1X1UJA8</accession>
<feature type="region of interest" description="Disordered" evidence="1">
    <location>
        <begin position="161"/>
        <end position="218"/>
    </location>
</feature>
<dbReference type="RefSeq" id="WP_085199606.1">
    <property type="nucleotide sequence ID" value="NZ_JACKVI010000012.1"/>
</dbReference>
<evidence type="ECO:0000256" key="2">
    <source>
        <dbReference type="SAM" id="Phobius"/>
    </source>
</evidence>
<feature type="transmembrane region" description="Helical" evidence="2">
    <location>
        <begin position="82"/>
        <end position="102"/>
    </location>
</feature>
<protein>
    <recommendedName>
        <fullName evidence="5">DUF2637 domain-containing protein</fullName>
    </recommendedName>
</protein>
<sequence>MTTQTETTHRNHRRAVRFFWGLLIGATTVSLIGNIAHAVLPYIPYVVVQIGAAAVPPIALLAAVHGIALAVRAGASGTVYRWAVAAVAAIGLGAFAVSFLAVRDLMQAIGYSSEIACIFPALVDTAVAVGTMMLVALGDKPARRARTVTACSNTQPSVVQRLPQTLARRAKPEVPPATTGAQAQRGQAERVPASALLQSGSTQTAHGSAQTEGARGDAEIAHRDADLASELIASGVTTQPVETVNAVLEAHRNGASINAAAKALGINYRTAQRIVTAAAERQQRQLAAVG</sequence>
<dbReference type="EMBL" id="LQOW01000031">
    <property type="protein sequence ID" value="ORV56798.1"/>
    <property type="molecule type" value="Genomic_DNA"/>
</dbReference>
<evidence type="ECO:0000313" key="3">
    <source>
        <dbReference type="EMBL" id="ORV56798.1"/>
    </source>
</evidence>
<feature type="compositionally biased region" description="Polar residues" evidence="1">
    <location>
        <begin position="196"/>
        <end position="211"/>
    </location>
</feature>
<feature type="transmembrane region" description="Helical" evidence="2">
    <location>
        <begin position="108"/>
        <end position="137"/>
    </location>
</feature>
<keyword evidence="2" id="KW-0812">Transmembrane</keyword>
<dbReference type="Pfam" id="PF10935">
    <property type="entry name" value="DUF2637"/>
    <property type="match status" value="1"/>
</dbReference>
<dbReference type="Proteomes" id="UP000194000">
    <property type="component" value="Unassembled WGS sequence"/>
</dbReference>
<name>A0A1X1UJA8_9MYCO</name>
<gene>
    <name evidence="3" type="ORF">AWC06_00875</name>
</gene>
<evidence type="ECO:0008006" key="5">
    <source>
        <dbReference type="Google" id="ProtNLM"/>
    </source>
</evidence>
<feature type="transmembrane region" description="Helical" evidence="2">
    <location>
        <begin position="18"/>
        <end position="40"/>
    </location>
</feature>
<keyword evidence="2" id="KW-1133">Transmembrane helix</keyword>
<evidence type="ECO:0000256" key="1">
    <source>
        <dbReference type="SAM" id="MobiDB-lite"/>
    </source>
</evidence>
<dbReference type="STRING" id="1260918.AWC06_00875"/>
<reference evidence="3 4" key="1">
    <citation type="submission" date="2016-01" db="EMBL/GenBank/DDBJ databases">
        <title>The new phylogeny of the genus Mycobacterium.</title>
        <authorList>
            <person name="Tarcisio F."/>
            <person name="Conor M."/>
            <person name="Antonella G."/>
            <person name="Elisabetta G."/>
            <person name="Giulia F.S."/>
            <person name="Sara T."/>
            <person name="Anna F."/>
            <person name="Clotilde B."/>
            <person name="Roberto B."/>
            <person name="Veronica D.S."/>
            <person name="Fabio R."/>
            <person name="Monica P."/>
            <person name="Olivier J."/>
            <person name="Enrico T."/>
            <person name="Nicola S."/>
        </authorList>
    </citation>
    <scope>NUCLEOTIDE SEQUENCE [LARGE SCALE GENOMIC DNA]</scope>
    <source>
        <strain evidence="3 4">DSM 45731</strain>
    </source>
</reference>
<proteinExistence type="predicted"/>
<keyword evidence="2" id="KW-0472">Membrane</keyword>
<keyword evidence="4" id="KW-1185">Reference proteome</keyword>
<evidence type="ECO:0000313" key="4">
    <source>
        <dbReference type="Proteomes" id="UP000194000"/>
    </source>
</evidence>
<dbReference type="AlphaFoldDB" id="A0A1X1UJA8"/>
<comment type="caution">
    <text evidence="3">The sequence shown here is derived from an EMBL/GenBank/DDBJ whole genome shotgun (WGS) entry which is preliminary data.</text>
</comment>
<dbReference type="OrthoDB" id="4722977at2"/>
<dbReference type="InterPro" id="IPR021235">
    <property type="entry name" value="DUF2637"/>
</dbReference>